<dbReference type="Proteomes" id="UP000037136">
    <property type="component" value="Unassembled WGS sequence"/>
</dbReference>
<evidence type="ECO:0000256" key="1">
    <source>
        <dbReference type="SAM" id="Phobius"/>
    </source>
</evidence>
<evidence type="ECO:0000313" key="3">
    <source>
        <dbReference type="Proteomes" id="UP000037136"/>
    </source>
</evidence>
<dbReference type="AlphaFoldDB" id="A0A2A9PMF1"/>
<keyword evidence="1" id="KW-0472">Membrane</keyword>
<keyword evidence="1" id="KW-0812">Transmembrane</keyword>
<gene>
    <name evidence="2" type="ORF">XA68_15538</name>
</gene>
<keyword evidence="3" id="KW-1185">Reference proteome</keyword>
<feature type="transmembrane region" description="Helical" evidence="1">
    <location>
        <begin position="20"/>
        <end position="41"/>
    </location>
</feature>
<comment type="caution">
    <text evidence="2">The sequence shown here is derived from an EMBL/GenBank/DDBJ whole genome shotgun (WGS) entry which is preliminary data.</text>
</comment>
<protein>
    <submittedName>
        <fullName evidence="2">Uncharacterized protein</fullName>
    </submittedName>
</protein>
<reference evidence="2 3" key="2">
    <citation type="journal article" date="2017" name="Sci. Rep.">
        <title>Ant-infecting Ophiocordyceps genomes reveal a high diversity of potential behavioral manipulation genes and a possible major role for enterotoxins.</title>
        <authorList>
            <person name="de Bekker C."/>
            <person name="Ohm R.A."/>
            <person name="Evans H.C."/>
            <person name="Brachmann A."/>
            <person name="Hughes D.P."/>
        </authorList>
    </citation>
    <scope>NUCLEOTIDE SEQUENCE [LARGE SCALE GENOMIC DNA]</scope>
    <source>
        <strain evidence="2 3">SC16a</strain>
    </source>
</reference>
<sequence>MELTSTRPRGMLRRKERYKLFSSLAMRLDQIAVITIPLFYLPAGIFGVCYRNGTKCKWVGTWPACIQPPTTIPPEYITDPDDERILLRVASHTKDLGRDELCIQEWSYPGHPGKSCCLDYGLYCLPKKAYKVLGCEA</sequence>
<reference evidence="2 3" key="1">
    <citation type="journal article" date="2015" name="BMC Genomics">
        <title>Gene expression during zombie ant biting behavior reflects the complexity underlying fungal parasitic behavioral manipulation.</title>
        <authorList>
            <person name="de Bekker C."/>
            <person name="Ohm R.A."/>
            <person name="Loreto R.G."/>
            <person name="Sebastian A."/>
            <person name="Albert I."/>
            <person name="Merrow M."/>
            <person name="Brachmann A."/>
            <person name="Hughes D.P."/>
        </authorList>
    </citation>
    <scope>NUCLEOTIDE SEQUENCE [LARGE SCALE GENOMIC DNA]</scope>
    <source>
        <strain evidence="2 3">SC16a</strain>
    </source>
</reference>
<evidence type="ECO:0000313" key="2">
    <source>
        <dbReference type="EMBL" id="PFH61996.1"/>
    </source>
</evidence>
<dbReference type="EMBL" id="LAZP02000046">
    <property type="protein sequence ID" value="PFH61996.1"/>
    <property type="molecule type" value="Genomic_DNA"/>
</dbReference>
<keyword evidence="1" id="KW-1133">Transmembrane helix</keyword>
<accession>A0A2A9PMF1</accession>
<name>A0A2A9PMF1_OPHUN</name>
<proteinExistence type="predicted"/>
<organism evidence="2 3">
    <name type="scientific">Ophiocordyceps unilateralis</name>
    <name type="common">Zombie-ant fungus</name>
    <name type="synonym">Torrubia unilateralis</name>
    <dbReference type="NCBI Taxonomy" id="268505"/>
    <lineage>
        <taxon>Eukaryota</taxon>
        <taxon>Fungi</taxon>
        <taxon>Dikarya</taxon>
        <taxon>Ascomycota</taxon>
        <taxon>Pezizomycotina</taxon>
        <taxon>Sordariomycetes</taxon>
        <taxon>Hypocreomycetidae</taxon>
        <taxon>Hypocreales</taxon>
        <taxon>Ophiocordycipitaceae</taxon>
        <taxon>Ophiocordyceps</taxon>
    </lineage>
</organism>